<dbReference type="InterPro" id="IPR053925">
    <property type="entry name" value="RecX_HTH_3rd"/>
</dbReference>
<dbReference type="EMBL" id="JBHUIO010000009">
    <property type="protein sequence ID" value="MFD2171262.1"/>
    <property type="molecule type" value="Genomic_DNA"/>
</dbReference>
<comment type="subcellular location">
    <subcellularLocation>
        <location evidence="1 5">Cytoplasm</location>
    </subcellularLocation>
</comment>
<proteinExistence type="inferred from homology"/>
<dbReference type="InterPro" id="IPR036388">
    <property type="entry name" value="WH-like_DNA-bd_sf"/>
</dbReference>
<dbReference type="Pfam" id="PF21981">
    <property type="entry name" value="RecX_HTH3"/>
    <property type="match status" value="1"/>
</dbReference>
<evidence type="ECO:0000313" key="9">
    <source>
        <dbReference type="EMBL" id="MFD2171262.1"/>
    </source>
</evidence>
<dbReference type="InterPro" id="IPR003783">
    <property type="entry name" value="Regulatory_RecX"/>
</dbReference>
<accession>A0ABW4ZZ67</accession>
<dbReference type="InterPro" id="IPR053926">
    <property type="entry name" value="RecX_HTH_1st"/>
</dbReference>
<dbReference type="PANTHER" id="PTHR33602">
    <property type="entry name" value="REGULATORY PROTEIN RECX FAMILY PROTEIN"/>
    <property type="match status" value="1"/>
</dbReference>
<feature type="domain" description="RecX second three-helical" evidence="6">
    <location>
        <begin position="121"/>
        <end position="162"/>
    </location>
</feature>
<dbReference type="InterPro" id="IPR053924">
    <property type="entry name" value="RecX_HTH_2nd"/>
</dbReference>
<dbReference type="Pfam" id="PF21982">
    <property type="entry name" value="RecX_HTH1"/>
    <property type="match status" value="1"/>
</dbReference>
<evidence type="ECO:0000259" key="6">
    <source>
        <dbReference type="Pfam" id="PF02631"/>
    </source>
</evidence>
<dbReference type="Gene3D" id="1.10.10.10">
    <property type="entry name" value="Winged helix-like DNA-binding domain superfamily/Winged helix DNA-binding domain"/>
    <property type="match status" value="3"/>
</dbReference>
<keyword evidence="4 5" id="KW-0963">Cytoplasm</keyword>
<evidence type="ECO:0000313" key="10">
    <source>
        <dbReference type="Proteomes" id="UP001597343"/>
    </source>
</evidence>
<comment type="function">
    <text evidence="5">Modulates RecA activity.</text>
</comment>
<dbReference type="PANTHER" id="PTHR33602:SF1">
    <property type="entry name" value="REGULATORY PROTEIN RECX FAMILY PROTEIN"/>
    <property type="match status" value="1"/>
</dbReference>
<keyword evidence="10" id="KW-1185">Reference proteome</keyword>
<gene>
    <name evidence="5" type="primary">recX</name>
    <name evidence="9" type="ORF">ACFSOY_14935</name>
</gene>
<comment type="caution">
    <text evidence="9">The sequence shown here is derived from an EMBL/GenBank/DDBJ whole genome shotgun (WGS) entry which is preliminary data.</text>
</comment>
<dbReference type="HAMAP" id="MF_01114">
    <property type="entry name" value="RecX"/>
    <property type="match status" value="1"/>
</dbReference>
<evidence type="ECO:0000256" key="2">
    <source>
        <dbReference type="ARBA" id="ARBA00009695"/>
    </source>
</evidence>
<sequence length="228" mass="26957">MQDKKQGQPEFRGGHVTALSVQKASPDRLNLFVDDQFLMGLRREVVLQHRVKKGQEVTVELLQAMWRDEMLYKAKDLAVNYLSYRHRSQKEMHDYLSGKELFDAELVRQTLEWLVEYKYLDDDQFARQWVESRMRSRPRGKMMLRWELKQKGVSSDQIAEAIEEICDDDLEVEGALRLLQKKRGRNTAEISFEERRKLAQYLARRGFTTTVIKEALKRFISLANLDND</sequence>
<evidence type="ECO:0000256" key="3">
    <source>
        <dbReference type="ARBA" id="ARBA00018111"/>
    </source>
</evidence>
<evidence type="ECO:0000259" key="7">
    <source>
        <dbReference type="Pfam" id="PF21981"/>
    </source>
</evidence>
<protein>
    <recommendedName>
        <fullName evidence="3 5">Regulatory protein RecX</fullName>
    </recommendedName>
</protein>
<dbReference type="Proteomes" id="UP001597343">
    <property type="component" value="Unassembled WGS sequence"/>
</dbReference>
<organism evidence="9 10">
    <name type="scientific">Tumebacillus lipolyticus</name>
    <dbReference type="NCBI Taxonomy" id="1280370"/>
    <lineage>
        <taxon>Bacteria</taxon>
        <taxon>Bacillati</taxon>
        <taxon>Bacillota</taxon>
        <taxon>Bacilli</taxon>
        <taxon>Bacillales</taxon>
        <taxon>Alicyclobacillaceae</taxon>
        <taxon>Tumebacillus</taxon>
    </lineage>
</organism>
<reference evidence="10" key="1">
    <citation type="journal article" date="2019" name="Int. J. Syst. Evol. Microbiol.">
        <title>The Global Catalogue of Microorganisms (GCM) 10K type strain sequencing project: providing services to taxonomists for standard genome sequencing and annotation.</title>
        <authorList>
            <consortium name="The Broad Institute Genomics Platform"/>
            <consortium name="The Broad Institute Genome Sequencing Center for Infectious Disease"/>
            <person name="Wu L."/>
            <person name="Ma J."/>
        </authorList>
    </citation>
    <scope>NUCLEOTIDE SEQUENCE [LARGE SCALE GENOMIC DNA]</scope>
    <source>
        <strain evidence="10">CGMCC 1.13574</strain>
    </source>
</reference>
<dbReference type="RefSeq" id="WP_386047924.1">
    <property type="nucleotide sequence ID" value="NZ_JBHUIO010000009.1"/>
</dbReference>
<name>A0ABW4ZZ67_9BACL</name>
<evidence type="ECO:0000256" key="4">
    <source>
        <dbReference type="ARBA" id="ARBA00022490"/>
    </source>
</evidence>
<dbReference type="Pfam" id="PF02631">
    <property type="entry name" value="RecX_HTH2"/>
    <property type="match status" value="1"/>
</dbReference>
<evidence type="ECO:0000256" key="1">
    <source>
        <dbReference type="ARBA" id="ARBA00004496"/>
    </source>
</evidence>
<evidence type="ECO:0000256" key="5">
    <source>
        <dbReference type="HAMAP-Rule" id="MF_01114"/>
    </source>
</evidence>
<feature type="domain" description="RecX first three-helical" evidence="8">
    <location>
        <begin position="74"/>
        <end position="114"/>
    </location>
</feature>
<comment type="similarity">
    <text evidence="2 5">Belongs to the RecX family.</text>
</comment>
<evidence type="ECO:0000259" key="8">
    <source>
        <dbReference type="Pfam" id="PF21982"/>
    </source>
</evidence>
<feature type="domain" description="RecX third three-helical" evidence="7">
    <location>
        <begin position="171"/>
        <end position="216"/>
    </location>
</feature>